<reference evidence="8" key="1">
    <citation type="submission" date="2021-12" db="EMBL/GenBank/DDBJ databases">
        <title>Black yeast isolated from Biological Soil Crust.</title>
        <authorList>
            <person name="Kurbessoian T."/>
        </authorList>
    </citation>
    <scope>NUCLEOTIDE SEQUENCE</scope>
    <source>
        <strain evidence="8">CCFEE 5208</strain>
    </source>
</reference>
<protein>
    <recommendedName>
        <fullName evidence="7">Derlin</fullName>
    </recommendedName>
</protein>
<evidence type="ECO:0000313" key="8">
    <source>
        <dbReference type="EMBL" id="KAK0328979.1"/>
    </source>
</evidence>
<comment type="subcellular location">
    <subcellularLocation>
        <location evidence="1 7">Endoplasmic reticulum membrane</location>
        <topology evidence="1 7">Multi-pass membrane protein</topology>
    </subcellularLocation>
</comment>
<comment type="caution">
    <text evidence="7">Lacks conserved residue(s) required for the propagation of feature annotation.</text>
</comment>
<comment type="caution">
    <text evidence="8">The sequence shown here is derived from an EMBL/GenBank/DDBJ whole genome shotgun (WGS) entry which is preliminary data.</text>
</comment>
<comment type="function">
    <text evidence="7">May be involved in the degradation of misfolded endoplasmic reticulum (ER) luminal proteins.</text>
</comment>
<dbReference type="Proteomes" id="UP001168146">
    <property type="component" value="Unassembled WGS sequence"/>
</dbReference>
<organism evidence="8 9">
    <name type="scientific">Friedmanniomyces endolithicus</name>
    <dbReference type="NCBI Taxonomy" id="329885"/>
    <lineage>
        <taxon>Eukaryota</taxon>
        <taxon>Fungi</taxon>
        <taxon>Dikarya</taxon>
        <taxon>Ascomycota</taxon>
        <taxon>Pezizomycotina</taxon>
        <taxon>Dothideomycetes</taxon>
        <taxon>Dothideomycetidae</taxon>
        <taxon>Mycosphaerellales</taxon>
        <taxon>Teratosphaeriaceae</taxon>
        <taxon>Friedmanniomyces</taxon>
    </lineage>
</organism>
<evidence type="ECO:0000256" key="5">
    <source>
        <dbReference type="ARBA" id="ARBA00022989"/>
    </source>
</evidence>
<proteinExistence type="inferred from homology"/>
<dbReference type="GO" id="GO:0006950">
    <property type="term" value="P:response to stress"/>
    <property type="evidence" value="ECO:0007669"/>
    <property type="project" value="UniProtKB-ARBA"/>
</dbReference>
<dbReference type="PANTHER" id="PTHR11009">
    <property type="entry name" value="DER1-LIKE PROTEIN, DERLIN"/>
    <property type="match status" value="1"/>
</dbReference>
<evidence type="ECO:0000256" key="6">
    <source>
        <dbReference type="ARBA" id="ARBA00023136"/>
    </source>
</evidence>
<dbReference type="Pfam" id="PF04511">
    <property type="entry name" value="DER1"/>
    <property type="match status" value="1"/>
</dbReference>
<feature type="transmembrane region" description="Helical" evidence="7">
    <location>
        <begin position="56"/>
        <end position="80"/>
    </location>
</feature>
<dbReference type="EMBL" id="JASUXU010000001">
    <property type="protein sequence ID" value="KAK0328979.1"/>
    <property type="molecule type" value="Genomic_DNA"/>
</dbReference>
<evidence type="ECO:0000313" key="9">
    <source>
        <dbReference type="Proteomes" id="UP001168146"/>
    </source>
</evidence>
<evidence type="ECO:0000256" key="4">
    <source>
        <dbReference type="ARBA" id="ARBA00022824"/>
    </source>
</evidence>
<dbReference type="InterPro" id="IPR007599">
    <property type="entry name" value="DER1"/>
</dbReference>
<evidence type="ECO:0000256" key="3">
    <source>
        <dbReference type="ARBA" id="ARBA00022692"/>
    </source>
</evidence>
<evidence type="ECO:0000256" key="1">
    <source>
        <dbReference type="ARBA" id="ARBA00004477"/>
    </source>
</evidence>
<dbReference type="GO" id="GO:0005789">
    <property type="term" value="C:endoplasmic reticulum membrane"/>
    <property type="evidence" value="ECO:0007669"/>
    <property type="project" value="UniProtKB-SubCell"/>
</dbReference>
<accession>A0AAN6G5G6</accession>
<feature type="transmembrane region" description="Helical" evidence="7">
    <location>
        <begin position="12"/>
        <end position="35"/>
    </location>
</feature>
<evidence type="ECO:0000256" key="2">
    <source>
        <dbReference type="ARBA" id="ARBA00008917"/>
    </source>
</evidence>
<keyword evidence="4 7" id="KW-0256">Endoplasmic reticulum</keyword>
<keyword evidence="6 7" id="KW-0472">Membrane</keyword>
<gene>
    <name evidence="8" type="ORF">LTR82_000913</name>
</gene>
<keyword evidence="5 7" id="KW-1133">Transmembrane helix</keyword>
<sequence>MLEESAASVAHFSWLMAYAVTSLLAIAPISNQAFLGTTLSSTLVYIWSRRNPDVRLSFLGLLTFKAPWLPWVLIAFNVVLHGHWPKDELCGIAVGHVWYFFNDIYPSTHGGHRPMDPPQWWIRLFERGALAVPAPDSGIHAAALNRDVAAPVVPDSSPERPHRLDVASALGHVLGHEEDSEQQNLAEEQMHTPWHAERGRFPAYGLPPICHSQLDLTHYDQ</sequence>
<evidence type="ECO:0000256" key="7">
    <source>
        <dbReference type="RuleBase" id="RU363059"/>
    </source>
</evidence>
<keyword evidence="3 7" id="KW-0812">Transmembrane</keyword>
<dbReference type="AlphaFoldDB" id="A0AAN6G5G6"/>
<name>A0AAN6G5G6_9PEZI</name>
<comment type="similarity">
    <text evidence="2 7">Belongs to the derlin family.</text>
</comment>